<feature type="transmembrane region" description="Helical" evidence="1">
    <location>
        <begin position="136"/>
        <end position="166"/>
    </location>
</feature>
<gene>
    <name evidence="2" type="ORF">NW74_02855</name>
</gene>
<evidence type="ECO:0000313" key="2">
    <source>
        <dbReference type="EMBL" id="AIZ36348.1"/>
    </source>
</evidence>
<evidence type="ECO:0000313" key="3">
    <source>
        <dbReference type="Proteomes" id="UP000031386"/>
    </source>
</evidence>
<feature type="transmembrane region" description="Helical" evidence="1">
    <location>
        <begin position="225"/>
        <end position="243"/>
    </location>
</feature>
<proteinExistence type="predicted"/>
<dbReference type="PANTHER" id="PTHR36832:SF1">
    <property type="entry name" value="SLR1174 PROTEIN"/>
    <property type="match status" value="1"/>
</dbReference>
<dbReference type="KEGG" id="pmic:NW74_02855"/>
<feature type="transmembrane region" description="Helical" evidence="1">
    <location>
        <begin position="20"/>
        <end position="40"/>
    </location>
</feature>
<protein>
    <submittedName>
        <fullName evidence="2">Membrane protein</fullName>
    </submittedName>
</protein>
<keyword evidence="1" id="KW-0472">Membrane</keyword>
<organism evidence="2 3">
    <name type="scientific">Parvimonas micra</name>
    <dbReference type="NCBI Taxonomy" id="33033"/>
    <lineage>
        <taxon>Bacteria</taxon>
        <taxon>Bacillati</taxon>
        <taxon>Bacillota</taxon>
        <taxon>Tissierellia</taxon>
        <taxon>Tissierellales</taxon>
        <taxon>Peptoniphilaceae</taxon>
        <taxon>Parvimonas</taxon>
    </lineage>
</organism>
<dbReference type="PANTHER" id="PTHR36832">
    <property type="entry name" value="SLR1174 PROTEIN-RELATED"/>
    <property type="match status" value="1"/>
</dbReference>
<dbReference type="RefSeq" id="WP_041953745.1">
    <property type="nucleotide sequence ID" value="NZ_CP009761.1"/>
</dbReference>
<evidence type="ECO:0000256" key="1">
    <source>
        <dbReference type="SAM" id="Phobius"/>
    </source>
</evidence>
<keyword evidence="1" id="KW-1133">Transmembrane helix</keyword>
<dbReference type="Proteomes" id="UP000031386">
    <property type="component" value="Chromosome"/>
</dbReference>
<dbReference type="Pfam" id="PF06182">
    <property type="entry name" value="ABC2_membrane_6"/>
    <property type="match status" value="1"/>
</dbReference>
<keyword evidence="3" id="KW-1185">Reference proteome</keyword>
<name>A0A0B4S0M4_9FIRM</name>
<feature type="transmembrane region" description="Helical" evidence="1">
    <location>
        <begin position="178"/>
        <end position="197"/>
    </location>
</feature>
<dbReference type="STRING" id="33033.NW74_02855"/>
<dbReference type="EMBL" id="CP009761">
    <property type="protein sequence ID" value="AIZ36348.1"/>
    <property type="molecule type" value="Genomic_DNA"/>
</dbReference>
<dbReference type="InterPro" id="IPR010390">
    <property type="entry name" value="ABC-2_transporter-like"/>
</dbReference>
<feature type="transmembrane region" description="Helical" evidence="1">
    <location>
        <begin position="60"/>
        <end position="80"/>
    </location>
</feature>
<feature type="transmembrane region" description="Helical" evidence="1">
    <location>
        <begin position="101"/>
        <end position="130"/>
    </location>
</feature>
<dbReference type="AlphaFoldDB" id="A0A0B4S0M4"/>
<dbReference type="OrthoDB" id="2027431at2"/>
<sequence>MSKYLPTFFNQLNIQLSYKFNFISNIFVNLLGIVISIFTWNGIFESTSVETIGGFTKTQMIYYIIISNIGMILFSSESVVNMGHLVRTGKLTSMLVRPYSILVNSFFGFLGKKFIFIIGYVFMFILAFFVNANIGYFFLVFLLFIINFCMFFMLVSLVGNLGFYLINMWTLRPLINSVYLLFGGLLFPLNLLGNKIYKIVDKNPFAIVGFNFTRAMQGKLTIEELIFYIILSFSWFILFFVLYKITYYFGLKRYEGMGA</sequence>
<reference evidence="2 3" key="1">
    <citation type="submission" date="2014-10" db="EMBL/GenBank/DDBJ databases">
        <title>Complete genome sequence of Parvimonas micra KCOM 1535 (= ChDC B708).</title>
        <authorList>
            <person name="Kook J.-K."/>
            <person name="Park S.-N."/>
            <person name="Lim Y.K."/>
            <person name="Roh H."/>
        </authorList>
    </citation>
    <scope>NUCLEOTIDE SEQUENCE [LARGE SCALE GENOMIC DNA]</scope>
    <source>
        <strain evidence="3">KCOM 1535 / ChDC B708</strain>
    </source>
</reference>
<keyword evidence="1" id="KW-0812">Transmembrane</keyword>
<accession>A0A0B4S0M4</accession>